<dbReference type="Proteomes" id="UP001327459">
    <property type="component" value="Chromosome"/>
</dbReference>
<dbReference type="InterPro" id="IPR058581">
    <property type="entry name" value="TM_HPP"/>
</dbReference>
<evidence type="ECO:0000256" key="1">
    <source>
        <dbReference type="SAM" id="MobiDB-lite"/>
    </source>
</evidence>
<name>A0ABZ0YV44_9GAMM</name>
<feature type="transmembrane region" description="Helical" evidence="2">
    <location>
        <begin position="30"/>
        <end position="48"/>
    </location>
</feature>
<feature type="transmembrane region" description="Helical" evidence="2">
    <location>
        <begin position="85"/>
        <end position="103"/>
    </location>
</feature>
<dbReference type="InterPro" id="IPR007065">
    <property type="entry name" value="HPP"/>
</dbReference>
<keyword evidence="2" id="KW-1133">Transmembrane helix</keyword>
<keyword evidence="2" id="KW-0472">Membrane</keyword>
<keyword evidence="2" id="KW-0812">Transmembrane</keyword>
<protein>
    <submittedName>
        <fullName evidence="4">HPP family protein</fullName>
    </submittedName>
</protein>
<feature type="domain" description="HPP transmembrane region" evidence="3">
    <location>
        <begin position="24"/>
        <end position="181"/>
    </location>
</feature>
<feature type="region of interest" description="Disordered" evidence="1">
    <location>
        <begin position="247"/>
        <end position="299"/>
    </location>
</feature>
<dbReference type="Pfam" id="PF04982">
    <property type="entry name" value="TM_HPP"/>
    <property type="match status" value="1"/>
</dbReference>
<reference evidence="4 5" key="1">
    <citation type="submission" date="2023-11" db="EMBL/GenBank/DDBJ databases">
        <title>MicrobeMod: A computational toolkit for identifying prokaryotic methylation and restriction-modification with nanopore sequencing.</title>
        <authorList>
            <person name="Crits-Christoph A."/>
            <person name="Kang S.C."/>
            <person name="Lee H."/>
            <person name="Ostrov N."/>
        </authorList>
    </citation>
    <scope>NUCLEOTIDE SEQUENCE [LARGE SCALE GENOMIC DNA]</scope>
    <source>
        <strain evidence="4 5">ATCC 49870</strain>
    </source>
</reference>
<sequence length="299" mass="31297">MTQESRVRCALTLIQNFIGPGTTRIGWREVVIAGIAALIGIWAVYTLTSWVAGPWVAVLMVGSMGAAAVLLFAVPHGALSQPWPVFGGQIVSAVVGVSAAMWIPDPALAAGVAVGGAIAAMQLLRCVHPPGGATALIAVIGGAPVHELGYLYLAAPVLANTAILFLVAVIANYPFPWRRYPIGLARWDEPPAPPLTSKHLQAAVRDLNVVVDITPAELDAIARSAIAHATQDTSPLQVPIGERYVHAEASESAGESAGESVTIHKRFEGEEDSHGRGRITLNVVPRSQADSAEETGRPT</sequence>
<feature type="compositionally biased region" description="Low complexity" evidence="1">
    <location>
        <begin position="250"/>
        <end position="260"/>
    </location>
</feature>
<dbReference type="RefSeq" id="WP_322520901.1">
    <property type="nucleotide sequence ID" value="NZ_CP140153.1"/>
</dbReference>
<proteinExistence type="predicted"/>
<keyword evidence="5" id="KW-1185">Reference proteome</keyword>
<feature type="transmembrane region" description="Helical" evidence="2">
    <location>
        <begin position="150"/>
        <end position="171"/>
    </location>
</feature>
<dbReference type="EMBL" id="CP140153">
    <property type="protein sequence ID" value="WQH15878.1"/>
    <property type="molecule type" value="Genomic_DNA"/>
</dbReference>
<evidence type="ECO:0000259" key="3">
    <source>
        <dbReference type="Pfam" id="PF04982"/>
    </source>
</evidence>
<evidence type="ECO:0000313" key="5">
    <source>
        <dbReference type="Proteomes" id="UP001327459"/>
    </source>
</evidence>
<gene>
    <name evidence="4" type="ORF">SR882_08935</name>
</gene>
<evidence type="ECO:0000313" key="4">
    <source>
        <dbReference type="EMBL" id="WQH15878.1"/>
    </source>
</evidence>
<evidence type="ECO:0000256" key="2">
    <source>
        <dbReference type="SAM" id="Phobius"/>
    </source>
</evidence>
<dbReference type="PANTHER" id="PTHR33741">
    <property type="entry name" value="TRANSMEMBRANE PROTEIN DDB_G0269096-RELATED"/>
    <property type="match status" value="1"/>
</dbReference>
<dbReference type="PANTHER" id="PTHR33741:SF5">
    <property type="entry name" value="TRANSMEMBRANE PROTEIN DDB_G0269096-RELATED"/>
    <property type="match status" value="1"/>
</dbReference>
<feature type="transmembrane region" description="Helical" evidence="2">
    <location>
        <begin position="54"/>
        <end position="73"/>
    </location>
</feature>
<organism evidence="4 5">
    <name type="scientific">Guyparkeria halophila</name>
    <dbReference type="NCBI Taxonomy" id="47960"/>
    <lineage>
        <taxon>Bacteria</taxon>
        <taxon>Pseudomonadati</taxon>
        <taxon>Pseudomonadota</taxon>
        <taxon>Gammaproteobacteria</taxon>
        <taxon>Chromatiales</taxon>
        <taxon>Thioalkalibacteraceae</taxon>
        <taxon>Guyparkeria</taxon>
    </lineage>
</organism>
<feature type="compositionally biased region" description="Basic and acidic residues" evidence="1">
    <location>
        <begin position="265"/>
        <end position="275"/>
    </location>
</feature>
<accession>A0ABZ0YV44</accession>